<name>I3XE31_SINF2</name>
<dbReference type="Proteomes" id="UP000006180">
    <property type="component" value="Chromosome"/>
</dbReference>
<evidence type="ECO:0000256" key="6">
    <source>
        <dbReference type="SAM" id="Coils"/>
    </source>
</evidence>
<dbReference type="SMART" id="SM00387">
    <property type="entry name" value="HATPase_c"/>
    <property type="match status" value="1"/>
</dbReference>
<keyword evidence="4 10" id="KW-0808">Transferase</keyword>
<proteinExistence type="predicted"/>
<dbReference type="SMART" id="SM00388">
    <property type="entry name" value="HisKA"/>
    <property type="match status" value="1"/>
</dbReference>
<evidence type="ECO:0000313" key="11">
    <source>
        <dbReference type="Proteomes" id="UP000006180"/>
    </source>
</evidence>
<evidence type="ECO:0000256" key="5">
    <source>
        <dbReference type="ARBA" id="ARBA00022777"/>
    </source>
</evidence>
<evidence type="ECO:0000256" key="2">
    <source>
        <dbReference type="ARBA" id="ARBA00012438"/>
    </source>
</evidence>
<gene>
    <name evidence="10" type="primary">cph</name>
    <name evidence="10" type="ORF">USDA257_c56230</name>
</gene>
<dbReference type="Gene3D" id="3.30.565.10">
    <property type="entry name" value="Histidine kinase-like ATPase, C-terminal domain"/>
    <property type="match status" value="1"/>
</dbReference>
<dbReference type="InterPro" id="IPR003661">
    <property type="entry name" value="HisK_dim/P_dom"/>
</dbReference>
<keyword evidence="3" id="KW-0597">Phosphoprotein</keyword>
<dbReference type="PATRIC" id="fig|1185652.3.peg.5830"/>
<feature type="transmembrane region" description="Helical" evidence="8">
    <location>
        <begin position="188"/>
        <end position="211"/>
    </location>
</feature>
<comment type="catalytic activity">
    <reaction evidence="1">
        <text>ATP + protein L-histidine = ADP + protein N-phospho-L-histidine.</text>
        <dbReference type="EC" id="2.7.13.3"/>
    </reaction>
</comment>
<dbReference type="AlphaFoldDB" id="I3XE31"/>
<dbReference type="STRING" id="1185652.USDA257_c56230"/>
<dbReference type="PROSITE" id="PS50109">
    <property type="entry name" value="HIS_KIN"/>
    <property type="match status" value="1"/>
</dbReference>
<protein>
    <recommendedName>
        <fullName evidence="2">histidine kinase</fullName>
        <ecNumber evidence="2">2.7.13.3</ecNumber>
    </recommendedName>
</protein>
<keyword evidence="5" id="KW-0418">Kinase</keyword>
<dbReference type="PANTHER" id="PTHR42878:SF15">
    <property type="entry name" value="BACTERIOPHYTOCHROME"/>
    <property type="match status" value="1"/>
</dbReference>
<dbReference type="Gene3D" id="1.10.287.130">
    <property type="match status" value="1"/>
</dbReference>
<evidence type="ECO:0000256" key="1">
    <source>
        <dbReference type="ARBA" id="ARBA00000085"/>
    </source>
</evidence>
<dbReference type="GO" id="GO:0000155">
    <property type="term" value="F:phosphorelay sensor kinase activity"/>
    <property type="evidence" value="ECO:0007669"/>
    <property type="project" value="InterPro"/>
</dbReference>
<organism evidence="10 11">
    <name type="scientific">Sinorhizobium fredii (strain USDA 257)</name>
    <dbReference type="NCBI Taxonomy" id="1185652"/>
    <lineage>
        <taxon>Bacteria</taxon>
        <taxon>Pseudomonadati</taxon>
        <taxon>Pseudomonadota</taxon>
        <taxon>Alphaproteobacteria</taxon>
        <taxon>Hyphomicrobiales</taxon>
        <taxon>Rhizobiaceae</taxon>
        <taxon>Sinorhizobium/Ensifer group</taxon>
        <taxon>Sinorhizobium</taxon>
    </lineage>
</organism>
<feature type="transmembrane region" description="Helical" evidence="8">
    <location>
        <begin position="15"/>
        <end position="36"/>
    </location>
</feature>
<reference evidence="10 11" key="1">
    <citation type="journal article" date="2012" name="J. Bacteriol.">
        <title>Complete genome sequence of the broad-host-range strain Sinorhizobium fredii USDA257.</title>
        <authorList>
            <person name="Schuldes J."/>
            <person name="Rodriguez Orbegoso M."/>
            <person name="Schmeisser C."/>
            <person name="Krishnan H.B."/>
            <person name="Daniel R."/>
            <person name="Streit W.R."/>
        </authorList>
    </citation>
    <scope>NUCLEOTIDE SEQUENCE [LARGE SCALE GENOMIC DNA]</scope>
    <source>
        <strain evidence="10 11">USDA 257</strain>
    </source>
</reference>
<dbReference type="EMBL" id="CP003563">
    <property type="protein sequence ID" value="AFL54137.1"/>
    <property type="molecule type" value="Genomic_DNA"/>
</dbReference>
<keyword evidence="6" id="KW-0175">Coiled coil</keyword>
<keyword evidence="8" id="KW-0472">Membrane</keyword>
<feature type="coiled-coil region" evidence="6">
    <location>
        <begin position="218"/>
        <end position="249"/>
    </location>
</feature>
<evidence type="ECO:0000256" key="8">
    <source>
        <dbReference type="SAM" id="Phobius"/>
    </source>
</evidence>
<evidence type="ECO:0000313" key="10">
    <source>
        <dbReference type="EMBL" id="AFL54137.1"/>
    </source>
</evidence>
<feature type="region of interest" description="Disordered" evidence="7">
    <location>
        <begin position="475"/>
        <end position="498"/>
    </location>
</feature>
<dbReference type="PRINTS" id="PR00344">
    <property type="entry name" value="BCTRLSENSOR"/>
</dbReference>
<dbReference type="InterPro" id="IPR050351">
    <property type="entry name" value="BphY/WalK/GraS-like"/>
</dbReference>
<sequence>MMSRYSPSLAASQPFLLALGFAILVMISGTSVWLVAQSRGDSRQVIWTLNAKEKLLDLQGQIWRAESDQRGLLLTGAERYRDAFLADLEAVKIALAEAKAALSGNVGKESRLPLVTKLDAAVTAELALLEEAVAKRESGELERSPSLGSDALVQSRAEDIRTNVAQLVRHEQQLLSQAIGASQSTAHLLLVASLFGASLIIALAAISVALVRHSTGRLKTAQRALEEANESLEATVAKRTAELRQANEEIQHFAHIVSHDLRSPLVNIMGFTGELEVLRKELFGRISLLRARPEVDSEPDERLAHEFDEALGFIKSSITRMDRLIKAILKLTREGRRELRLELIDMTELARTAADGFSYQAQESGASIIIESLPPCVGDRLALEQIFANLLENALKYLRDDTPGQIRVTGRAMPSEVVYEVNDNGRGIDPKDRERIFEIFRRSGPQDRPGEGIGLTYVRTLVRRLGGAITVRSDPGRGSTFTMTLPRHAPGALPEKNP</sequence>
<dbReference type="InterPro" id="IPR003594">
    <property type="entry name" value="HATPase_dom"/>
</dbReference>
<evidence type="ECO:0000256" key="7">
    <source>
        <dbReference type="SAM" id="MobiDB-lite"/>
    </source>
</evidence>
<dbReference type="GO" id="GO:0000156">
    <property type="term" value="F:phosphorelay response regulator activity"/>
    <property type="evidence" value="ECO:0007669"/>
    <property type="project" value="TreeGrafter"/>
</dbReference>
<dbReference type="CDD" id="cd00082">
    <property type="entry name" value="HisKA"/>
    <property type="match status" value="1"/>
</dbReference>
<dbReference type="Pfam" id="PF05227">
    <property type="entry name" value="CHASE3"/>
    <property type="match status" value="1"/>
</dbReference>
<keyword evidence="8" id="KW-1133">Transmembrane helix</keyword>
<dbReference type="InterPro" id="IPR036097">
    <property type="entry name" value="HisK_dim/P_sf"/>
</dbReference>
<dbReference type="Pfam" id="PF02518">
    <property type="entry name" value="HATPase_c"/>
    <property type="match status" value="1"/>
</dbReference>
<dbReference type="eggNOG" id="COG4251">
    <property type="taxonomic scope" value="Bacteria"/>
</dbReference>
<dbReference type="PANTHER" id="PTHR42878">
    <property type="entry name" value="TWO-COMPONENT HISTIDINE KINASE"/>
    <property type="match status" value="1"/>
</dbReference>
<keyword evidence="8" id="KW-0812">Transmembrane</keyword>
<dbReference type="Pfam" id="PF00512">
    <property type="entry name" value="HisKA"/>
    <property type="match status" value="1"/>
</dbReference>
<dbReference type="HOGENOM" id="CLU_000445_114_71_5"/>
<dbReference type="EC" id="2.7.13.3" evidence="2"/>
<evidence type="ECO:0000256" key="3">
    <source>
        <dbReference type="ARBA" id="ARBA00022553"/>
    </source>
</evidence>
<accession>I3XE31</accession>
<dbReference type="InterPro" id="IPR004358">
    <property type="entry name" value="Sig_transdc_His_kin-like_C"/>
</dbReference>
<dbReference type="SUPFAM" id="SSF47384">
    <property type="entry name" value="Homodimeric domain of signal transducing histidine kinase"/>
    <property type="match status" value="1"/>
</dbReference>
<dbReference type="SUPFAM" id="SSF55874">
    <property type="entry name" value="ATPase domain of HSP90 chaperone/DNA topoisomerase II/histidine kinase"/>
    <property type="match status" value="1"/>
</dbReference>
<dbReference type="InterPro" id="IPR007891">
    <property type="entry name" value="CHASE3"/>
</dbReference>
<dbReference type="KEGG" id="sfd:USDA257_c56230"/>
<dbReference type="InterPro" id="IPR036890">
    <property type="entry name" value="HATPase_C_sf"/>
</dbReference>
<dbReference type="InterPro" id="IPR005467">
    <property type="entry name" value="His_kinase_dom"/>
</dbReference>
<evidence type="ECO:0000259" key="9">
    <source>
        <dbReference type="PROSITE" id="PS50109"/>
    </source>
</evidence>
<dbReference type="GO" id="GO:0007234">
    <property type="term" value="P:osmosensory signaling via phosphorelay pathway"/>
    <property type="evidence" value="ECO:0007669"/>
    <property type="project" value="TreeGrafter"/>
</dbReference>
<evidence type="ECO:0000256" key="4">
    <source>
        <dbReference type="ARBA" id="ARBA00022679"/>
    </source>
</evidence>
<feature type="domain" description="Histidine kinase" evidence="9">
    <location>
        <begin position="256"/>
        <end position="489"/>
    </location>
</feature>
<dbReference type="GO" id="GO:0030295">
    <property type="term" value="F:protein kinase activator activity"/>
    <property type="evidence" value="ECO:0007669"/>
    <property type="project" value="TreeGrafter"/>
</dbReference>